<dbReference type="SUPFAM" id="SSF101936">
    <property type="entry name" value="DNA-binding pseudobarrel domain"/>
    <property type="match status" value="1"/>
</dbReference>
<dbReference type="InterPro" id="IPR044835">
    <property type="entry name" value="ARF_plant"/>
</dbReference>
<evidence type="ECO:0000313" key="8">
    <source>
        <dbReference type="Proteomes" id="UP001141253"/>
    </source>
</evidence>
<keyword evidence="8" id="KW-1185">Reference proteome</keyword>
<dbReference type="CDD" id="cd10017">
    <property type="entry name" value="B3_DNA"/>
    <property type="match status" value="1"/>
</dbReference>
<gene>
    <name evidence="7" type="ORF">OIU77_010794</name>
</gene>
<name>A0ABQ9A9J7_9ROSI</name>
<evidence type="ECO:0000256" key="1">
    <source>
        <dbReference type="ARBA" id="ARBA00004123"/>
    </source>
</evidence>
<evidence type="ECO:0000256" key="2">
    <source>
        <dbReference type="ARBA" id="ARBA00023015"/>
    </source>
</evidence>
<protein>
    <recommendedName>
        <fullName evidence="6">TF-B3 domain-containing protein</fullName>
    </recommendedName>
</protein>
<sequence length="217" mass="24380">MEMGKKKSVAGEARTSRSHEVAVLKTTKCLNNGLPPRDPQENKDDLHTELWHACAGPLVYVPRVADKVFYFPQGHMEQVAERMNEDCKMEMPIYDLPYKILCKAVHVELKAEAGTDEVFACITLLPAAEEDELSSNKAGNSMPLHRKTCARSFTKKLTPSDTKTHGQPKRHLITSGWSTFVSSKRLVAGDSFIFLRGESGEFRVWGPPSNETREKIY</sequence>
<dbReference type="PANTHER" id="PTHR31384">
    <property type="entry name" value="AUXIN RESPONSE FACTOR 4-RELATED"/>
    <property type="match status" value="1"/>
</dbReference>
<comment type="subcellular location">
    <subcellularLocation>
        <location evidence="1">Nucleus</location>
    </subcellularLocation>
</comment>
<evidence type="ECO:0000256" key="4">
    <source>
        <dbReference type="ARBA" id="ARBA00023163"/>
    </source>
</evidence>
<dbReference type="EMBL" id="JAPFFI010000022">
    <property type="protein sequence ID" value="KAJ6329185.1"/>
    <property type="molecule type" value="Genomic_DNA"/>
</dbReference>
<evidence type="ECO:0000256" key="3">
    <source>
        <dbReference type="ARBA" id="ARBA00023125"/>
    </source>
</evidence>
<reference evidence="7" key="1">
    <citation type="submission" date="2022-10" db="EMBL/GenBank/DDBJ databases">
        <authorList>
            <person name="Hyden B.L."/>
            <person name="Feng K."/>
            <person name="Yates T."/>
            <person name="Jawdy S."/>
            <person name="Smart L.B."/>
            <person name="Muchero W."/>
        </authorList>
    </citation>
    <scope>NUCLEOTIDE SEQUENCE</scope>
    <source>
        <tissue evidence="7">Shoot tip</tissue>
    </source>
</reference>
<dbReference type="Pfam" id="PF02362">
    <property type="entry name" value="B3"/>
    <property type="match status" value="1"/>
</dbReference>
<organism evidence="7 8">
    <name type="scientific">Salix suchowensis</name>
    <dbReference type="NCBI Taxonomy" id="1278906"/>
    <lineage>
        <taxon>Eukaryota</taxon>
        <taxon>Viridiplantae</taxon>
        <taxon>Streptophyta</taxon>
        <taxon>Embryophyta</taxon>
        <taxon>Tracheophyta</taxon>
        <taxon>Spermatophyta</taxon>
        <taxon>Magnoliopsida</taxon>
        <taxon>eudicotyledons</taxon>
        <taxon>Gunneridae</taxon>
        <taxon>Pentapetalae</taxon>
        <taxon>rosids</taxon>
        <taxon>fabids</taxon>
        <taxon>Malpighiales</taxon>
        <taxon>Salicaceae</taxon>
        <taxon>Saliceae</taxon>
        <taxon>Salix</taxon>
    </lineage>
</organism>
<dbReference type="Proteomes" id="UP001141253">
    <property type="component" value="Chromosome 14"/>
</dbReference>
<proteinExistence type="predicted"/>
<feature type="domain" description="TF-B3" evidence="6">
    <location>
        <begin position="165"/>
        <end position="204"/>
    </location>
</feature>
<keyword evidence="2" id="KW-0805">Transcription regulation</keyword>
<dbReference type="PANTHER" id="PTHR31384:SF25">
    <property type="entry name" value="AUXIN RESPONSE FACTOR"/>
    <property type="match status" value="1"/>
</dbReference>
<dbReference type="InterPro" id="IPR015300">
    <property type="entry name" value="DNA-bd_pseudobarrel_sf"/>
</dbReference>
<accession>A0ABQ9A9J7</accession>
<dbReference type="InterPro" id="IPR003340">
    <property type="entry name" value="B3_DNA-bd"/>
</dbReference>
<evidence type="ECO:0000259" key="6">
    <source>
        <dbReference type="Pfam" id="PF02362"/>
    </source>
</evidence>
<keyword evidence="3" id="KW-0238">DNA-binding</keyword>
<keyword evidence="4" id="KW-0804">Transcription</keyword>
<reference evidence="7" key="2">
    <citation type="journal article" date="2023" name="Int. J. Mol. Sci.">
        <title>De Novo Assembly and Annotation of 11 Diverse Shrub Willow (Salix) Genomes Reveals Novel Gene Organization in Sex-Linked Regions.</title>
        <authorList>
            <person name="Hyden B."/>
            <person name="Feng K."/>
            <person name="Yates T.B."/>
            <person name="Jawdy S."/>
            <person name="Cereghino C."/>
            <person name="Smart L.B."/>
            <person name="Muchero W."/>
        </authorList>
    </citation>
    <scope>NUCLEOTIDE SEQUENCE</scope>
    <source>
        <tissue evidence="7">Shoot tip</tissue>
    </source>
</reference>
<evidence type="ECO:0000256" key="5">
    <source>
        <dbReference type="ARBA" id="ARBA00023242"/>
    </source>
</evidence>
<dbReference type="Gene3D" id="2.40.330.10">
    <property type="entry name" value="DNA-binding pseudobarrel domain"/>
    <property type="match status" value="1"/>
</dbReference>
<keyword evidence="5" id="KW-0539">Nucleus</keyword>
<evidence type="ECO:0000313" key="7">
    <source>
        <dbReference type="EMBL" id="KAJ6329185.1"/>
    </source>
</evidence>
<comment type="caution">
    <text evidence="7">The sequence shown here is derived from an EMBL/GenBank/DDBJ whole genome shotgun (WGS) entry which is preliminary data.</text>
</comment>